<name>A0AAD9X3W7_9ROSI</name>
<dbReference type="AlphaFoldDB" id="A0AAD9X3W7"/>
<dbReference type="EMBL" id="JANJYI010000004">
    <property type="protein sequence ID" value="KAK2652292.1"/>
    <property type="molecule type" value="Genomic_DNA"/>
</dbReference>
<accession>A0AAD9X3W7</accession>
<dbReference type="PANTHER" id="PTHR11697:SF230">
    <property type="entry name" value="ZINC FINGER, MYM DOMAIN CONTAINING 1"/>
    <property type="match status" value="1"/>
</dbReference>
<evidence type="ECO:0008006" key="3">
    <source>
        <dbReference type="Google" id="ProtNLM"/>
    </source>
</evidence>
<keyword evidence="2" id="KW-1185">Reference proteome</keyword>
<reference evidence="1" key="1">
    <citation type="journal article" date="2023" name="Plant J.">
        <title>Genome sequences and population genomics provide insights into the demographic history, inbreeding, and mutation load of two 'living fossil' tree species of Dipteronia.</title>
        <authorList>
            <person name="Feng Y."/>
            <person name="Comes H.P."/>
            <person name="Chen J."/>
            <person name="Zhu S."/>
            <person name="Lu R."/>
            <person name="Zhang X."/>
            <person name="Li P."/>
            <person name="Qiu J."/>
            <person name="Olsen K.M."/>
            <person name="Qiu Y."/>
        </authorList>
    </citation>
    <scope>NUCLEOTIDE SEQUENCE</scope>
    <source>
        <tissue evidence="1">Leaf</tissue>
    </source>
</reference>
<sequence>MRGEWNGLQALFIKDCPYAYYVHCFAHRLQLVLVAVSKEVHEVWLFFSKLSSIINFVGSSFKRHSELKSIREDEIVDMIALRELKTSIGANQIRTL</sequence>
<dbReference type="InterPro" id="IPR055298">
    <property type="entry name" value="AtLOH3-like"/>
</dbReference>
<dbReference type="Proteomes" id="UP001280121">
    <property type="component" value="Unassembled WGS sequence"/>
</dbReference>
<evidence type="ECO:0000313" key="2">
    <source>
        <dbReference type="Proteomes" id="UP001280121"/>
    </source>
</evidence>
<comment type="caution">
    <text evidence="1">The sequence shown here is derived from an EMBL/GenBank/DDBJ whole genome shotgun (WGS) entry which is preliminary data.</text>
</comment>
<organism evidence="1 2">
    <name type="scientific">Dipteronia dyeriana</name>
    <dbReference type="NCBI Taxonomy" id="168575"/>
    <lineage>
        <taxon>Eukaryota</taxon>
        <taxon>Viridiplantae</taxon>
        <taxon>Streptophyta</taxon>
        <taxon>Embryophyta</taxon>
        <taxon>Tracheophyta</taxon>
        <taxon>Spermatophyta</taxon>
        <taxon>Magnoliopsida</taxon>
        <taxon>eudicotyledons</taxon>
        <taxon>Gunneridae</taxon>
        <taxon>Pentapetalae</taxon>
        <taxon>rosids</taxon>
        <taxon>malvids</taxon>
        <taxon>Sapindales</taxon>
        <taxon>Sapindaceae</taxon>
        <taxon>Hippocastanoideae</taxon>
        <taxon>Acereae</taxon>
        <taxon>Dipteronia</taxon>
    </lineage>
</organism>
<gene>
    <name evidence="1" type="ORF">Ddye_012148</name>
</gene>
<dbReference type="PANTHER" id="PTHR11697">
    <property type="entry name" value="GENERAL TRANSCRIPTION FACTOR 2-RELATED ZINC FINGER PROTEIN"/>
    <property type="match status" value="1"/>
</dbReference>
<proteinExistence type="predicted"/>
<evidence type="ECO:0000313" key="1">
    <source>
        <dbReference type="EMBL" id="KAK2652292.1"/>
    </source>
</evidence>
<protein>
    <recommendedName>
        <fullName evidence="3">DUF4371 domain-containing protein</fullName>
    </recommendedName>
</protein>